<feature type="transmembrane region" description="Helical" evidence="8">
    <location>
        <begin position="31"/>
        <end position="48"/>
    </location>
</feature>
<feature type="transmembrane region" description="Helical" evidence="8">
    <location>
        <begin position="158"/>
        <end position="175"/>
    </location>
</feature>
<gene>
    <name evidence="9" type="ORF">DT065_03755</name>
</gene>
<dbReference type="GO" id="GO:0005886">
    <property type="term" value="C:plasma membrane"/>
    <property type="evidence" value="ECO:0007669"/>
    <property type="project" value="UniProtKB-SubCell"/>
</dbReference>
<comment type="subcellular location">
    <subcellularLocation>
        <location evidence="1 8">Cell membrane</location>
        <topology evidence="1 8">Multi-pass membrane protein</topology>
    </subcellularLocation>
</comment>
<keyword evidence="4 8" id="KW-1003">Cell membrane</keyword>
<dbReference type="InterPro" id="IPR003804">
    <property type="entry name" value="Lactate_perm"/>
</dbReference>
<keyword evidence="3 8" id="KW-0813">Transport</keyword>
<comment type="function">
    <text evidence="8">Uptake of L-lactate across the membrane. Can also transport D-lactate and glycolate.</text>
</comment>
<feature type="transmembrane region" description="Helical" evidence="8">
    <location>
        <begin position="234"/>
        <end position="256"/>
    </location>
</feature>
<evidence type="ECO:0000256" key="1">
    <source>
        <dbReference type="ARBA" id="ARBA00004651"/>
    </source>
</evidence>
<feature type="transmembrane region" description="Helical" evidence="8">
    <location>
        <begin position="564"/>
        <end position="581"/>
    </location>
</feature>
<dbReference type="RefSeq" id="WP_114371011.1">
    <property type="nucleotide sequence ID" value="NZ_CP031092.1"/>
</dbReference>
<evidence type="ECO:0000313" key="9">
    <source>
        <dbReference type="EMBL" id="AXF55221.1"/>
    </source>
</evidence>
<evidence type="ECO:0000256" key="3">
    <source>
        <dbReference type="ARBA" id="ARBA00022448"/>
    </source>
</evidence>
<feature type="transmembrane region" description="Helical" evidence="8">
    <location>
        <begin position="540"/>
        <end position="558"/>
    </location>
</feature>
<sequence>MALGVLALLALLPILVVFFLIAVLNWSARKAMPVALILTVLMALIIWGTDFSQVSAAVINGVVLALEILFIVFGAILLLNTLKESGALQTIRAGFTSISPDRRIQAIIIAWLFGCFIEGSAGFGTPAAVAAPLLVAIGFPAMAAVAVALVIQSSPVSFGAVGTPILVGVGSGLDGQETVMSALGSMPFDEFIHSVGAQVALTHGLAGILIPLLMAGLLTRFFGKSRSFSEGFKVWRFALFAALAFVIPFYLVALLLGPEFPAMLGGLIGLLIVVPAARAGWFQPKESEIFDFEPRERWEPEWIGKLQDASSKEVASRNMGLLKAWSPYAIVALLLIVTRAVDPINDFLQQPALSFIWEGIFGSTITAEVSPLFVPGMFFVLTSIITYFVHGMHQRKGAYATAWSDTFKTWVGAAVPLLFAVPMAQVFINSASDMYQSMPIVLAEAASNMAGEVWPLFAPIVGALGAFLGGSNTVSNVMFSLFQFGTAQNLGLDVAGSRIVVSLQAVGGAAGNMVAVHNVVAASATVGLLGKEGMLIRKTLIPMTYYIIIAGMLGMGFVIGGINFWFFTAILFAIVYLFILAKNKGKNTPIDTGRKPSA</sequence>
<keyword evidence="6 8" id="KW-1133">Transmembrane helix</keyword>
<evidence type="ECO:0000256" key="7">
    <source>
        <dbReference type="ARBA" id="ARBA00023136"/>
    </source>
</evidence>
<dbReference type="AlphaFoldDB" id="A0A345BW90"/>
<feature type="transmembrane region" description="Helical" evidence="8">
    <location>
        <begin position="372"/>
        <end position="389"/>
    </location>
</feature>
<feature type="transmembrane region" description="Helical" evidence="8">
    <location>
        <begin position="262"/>
        <end position="281"/>
    </location>
</feature>
<dbReference type="GO" id="GO:0015295">
    <property type="term" value="F:solute:proton symporter activity"/>
    <property type="evidence" value="ECO:0007669"/>
    <property type="project" value="TreeGrafter"/>
</dbReference>
<evidence type="ECO:0000256" key="2">
    <source>
        <dbReference type="ARBA" id="ARBA00010100"/>
    </source>
</evidence>
<organism evidence="9 10">
    <name type="scientific">Salicibibacter kimchii</name>
    <dbReference type="NCBI Taxonomy" id="2099786"/>
    <lineage>
        <taxon>Bacteria</taxon>
        <taxon>Bacillati</taxon>
        <taxon>Bacillota</taxon>
        <taxon>Bacilli</taxon>
        <taxon>Bacillales</taxon>
        <taxon>Bacillaceae</taxon>
        <taxon>Salicibibacter</taxon>
    </lineage>
</organism>
<dbReference type="NCBIfam" id="TIGR00795">
    <property type="entry name" value="lctP"/>
    <property type="match status" value="1"/>
</dbReference>
<keyword evidence="10" id="KW-1185">Reference proteome</keyword>
<evidence type="ECO:0000313" key="10">
    <source>
        <dbReference type="Proteomes" id="UP000252100"/>
    </source>
</evidence>
<dbReference type="OrthoDB" id="9761056at2"/>
<name>A0A345BW90_9BACI</name>
<feature type="transmembrane region" description="Helical" evidence="8">
    <location>
        <begin position="195"/>
        <end position="222"/>
    </location>
</feature>
<feature type="transmembrane region" description="Helical" evidence="8">
    <location>
        <begin position="456"/>
        <end position="474"/>
    </location>
</feature>
<proteinExistence type="inferred from homology"/>
<dbReference type="Pfam" id="PF02652">
    <property type="entry name" value="Lactate_perm"/>
    <property type="match status" value="1"/>
</dbReference>
<keyword evidence="5 8" id="KW-0812">Transmembrane</keyword>
<comment type="caution">
    <text evidence="8">Lacks conserved residue(s) required for the propagation of feature annotation.</text>
</comment>
<comment type="similarity">
    <text evidence="2 8">Belongs to the lactate permease family.</text>
</comment>
<feature type="transmembrane region" description="Helical" evidence="8">
    <location>
        <begin position="410"/>
        <end position="428"/>
    </location>
</feature>
<evidence type="ECO:0000256" key="6">
    <source>
        <dbReference type="ARBA" id="ARBA00022989"/>
    </source>
</evidence>
<dbReference type="PANTHER" id="PTHR30003">
    <property type="entry name" value="L-LACTATE PERMEASE"/>
    <property type="match status" value="1"/>
</dbReference>
<dbReference type="Proteomes" id="UP000252100">
    <property type="component" value="Chromosome"/>
</dbReference>
<accession>A0A345BW90</accession>
<feature type="transmembrane region" description="Helical" evidence="8">
    <location>
        <begin position="54"/>
        <end position="82"/>
    </location>
</feature>
<feature type="transmembrane region" description="Helical" evidence="8">
    <location>
        <begin position="103"/>
        <end position="123"/>
    </location>
</feature>
<dbReference type="GO" id="GO:0015129">
    <property type="term" value="F:lactate transmembrane transporter activity"/>
    <property type="evidence" value="ECO:0007669"/>
    <property type="project" value="UniProtKB-UniRule"/>
</dbReference>
<evidence type="ECO:0000256" key="5">
    <source>
        <dbReference type="ARBA" id="ARBA00022692"/>
    </source>
</evidence>
<feature type="transmembrane region" description="Helical" evidence="8">
    <location>
        <begin position="129"/>
        <end position="151"/>
    </location>
</feature>
<protein>
    <recommendedName>
        <fullName evidence="8">L-lactate permease</fullName>
    </recommendedName>
</protein>
<keyword evidence="7 8" id="KW-0472">Membrane</keyword>
<evidence type="ECO:0000256" key="4">
    <source>
        <dbReference type="ARBA" id="ARBA00022475"/>
    </source>
</evidence>
<feature type="transmembrane region" description="Helical" evidence="8">
    <location>
        <begin position="6"/>
        <end position="24"/>
    </location>
</feature>
<evidence type="ECO:0000256" key="8">
    <source>
        <dbReference type="RuleBase" id="RU365092"/>
    </source>
</evidence>
<dbReference type="PANTHER" id="PTHR30003:SF0">
    <property type="entry name" value="GLYCOLATE PERMEASE GLCA-RELATED"/>
    <property type="match status" value="1"/>
</dbReference>
<feature type="transmembrane region" description="Helical" evidence="8">
    <location>
        <begin position="321"/>
        <end position="341"/>
    </location>
</feature>
<dbReference type="EMBL" id="CP031092">
    <property type="protein sequence ID" value="AXF55221.1"/>
    <property type="molecule type" value="Genomic_DNA"/>
</dbReference>
<reference evidence="9 10" key="1">
    <citation type="journal article" date="2018" name="J. Microbiol.">
        <title>Salicibibacter kimchii gen. nov., sp. nov., a moderately halophilic and alkalitolerant bacterium in the family Bacillaceae, isolated from kimchi.</title>
        <authorList>
            <person name="Jang J.Y."/>
            <person name="Oh Y.J."/>
            <person name="Lim S.K."/>
            <person name="Park H.K."/>
            <person name="Lee C."/>
            <person name="Kim J.Y."/>
            <person name="Lee M.A."/>
            <person name="Choi H.J."/>
        </authorList>
    </citation>
    <scope>NUCLEOTIDE SEQUENCE [LARGE SCALE GENOMIC DNA]</scope>
    <source>
        <strain evidence="9 10">NKC1-1</strain>
    </source>
</reference>
<dbReference type="KEGG" id="rue:DT065_03755"/>